<dbReference type="Pfam" id="PF20107">
    <property type="entry name" value="DUF6497"/>
    <property type="match status" value="1"/>
</dbReference>
<dbReference type="Proteomes" id="UP001165279">
    <property type="component" value="Unassembled WGS sequence"/>
</dbReference>
<protein>
    <submittedName>
        <fullName evidence="2">DUF6497 family protein</fullName>
    </submittedName>
</protein>
<gene>
    <name evidence="2" type="ORF">MB818_13380</name>
</gene>
<proteinExistence type="predicted"/>
<dbReference type="RefSeq" id="WP_234167087.1">
    <property type="nucleotide sequence ID" value="NZ_JAKOEM010000011.1"/>
</dbReference>
<evidence type="ECO:0000313" key="2">
    <source>
        <dbReference type="EMBL" id="MCG6559200.1"/>
    </source>
</evidence>
<reference evidence="2" key="1">
    <citation type="submission" date="2022-02" db="EMBL/GenBank/DDBJ databases">
        <title>The genome sequence of Ruegeria sp. 1NDH52C.</title>
        <authorList>
            <person name="Du J."/>
        </authorList>
    </citation>
    <scope>NUCLEOTIDE SEQUENCE</scope>
    <source>
        <strain evidence="2">1NDH52C</strain>
    </source>
</reference>
<keyword evidence="3" id="KW-1185">Reference proteome</keyword>
<feature type="chain" id="PRO_5046269647" evidence="1">
    <location>
        <begin position="25"/>
        <end position="134"/>
    </location>
</feature>
<comment type="caution">
    <text evidence="2">The sequence shown here is derived from an EMBL/GenBank/DDBJ whole genome shotgun (WGS) entry which is preliminary data.</text>
</comment>
<evidence type="ECO:0000313" key="3">
    <source>
        <dbReference type="Proteomes" id="UP001165279"/>
    </source>
</evidence>
<dbReference type="EMBL" id="JAKOEM010000011">
    <property type="protein sequence ID" value="MCG6559200.1"/>
    <property type="molecule type" value="Genomic_DNA"/>
</dbReference>
<keyword evidence="1" id="KW-0732">Signal</keyword>
<name>A0ABS9NY86_9RHOB</name>
<sequence length="134" mass="14908">MRGRGCLYVLALMAAFAAPLRAQALLPVPSGQPVELADVLLDNNPGELWIRFRFIAPKIGDQAGQIPYDVVAIDMEHLCTILAVPYVESRQITPARVIISMSDRPVAFGTSQPGATQFFEAYRLRDSRCIWEEF</sequence>
<accession>A0ABS9NY86</accession>
<feature type="signal peptide" evidence="1">
    <location>
        <begin position="1"/>
        <end position="24"/>
    </location>
</feature>
<organism evidence="2 3">
    <name type="scientific">Ruegeria alba</name>
    <dbReference type="NCBI Taxonomy" id="2916756"/>
    <lineage>
        <taxon>Bacteria</taxon>
        <taxon>Pseudomonadati</taxon>
        <taxon>Pseudomonadota</taxon>
        <taxon>Alphaproteobacteria</taxon>
        <taxon>Rhodobacterales</taxon>
        <taxon>Roseobacteraceae</taxon>
        <taxon>Ruegeria</taxon>
    </lineage>
</organism>
<evidence type="ECO:0000256" key="1">
    <source>
        <dbReference type="SAM" id="SignalP"/>
    </source>
</evidence>
<dbReference type="InterPro" id="IPR045467">
    <property type="entry name" value="DUF6497"/>
</dbReference>